<protein>
    <submittedName>
        <fullName evidence="14">Biopolymer transporter ExbD</fullName>
    </submittedName>
</protein>
<evidence type="ECO:0000256" key="3">
    <source>
        <dbReference type="ARBA" id="ARBA00005811"/>
    </source>
</evidence>
<dbReference type="Gene3D" id="3.30.420.270">
    <property type="match status" value="1"/>
</dbReference>
<keyword evidence="11 13" id="KW-0472">Membrane</keyword>
<dbReference type="AlphaFoldDB" id="A0A418WSQ3"/>
<comment type="function">
    <text evidence="1">Involved in the TonB-dependent energy-dependent transport of various receptor-bound substrates.</text>
</comment>
<dbReference type="Proteomes" id="UP000286100">
    <property type="component" value="Unassembled WGS sequence"/>
</dbReference>
<keyword evidence="5 12" id="KW-0813">Transport</keyword>
<keyword evidence="10 13" id="KW-1133">Transmembrane helix</keyword>
<keyword evidence="15" id="KW-1185">Reference proteome</keyword>
<comment type="similarity">
    <text evidence="3 12">Belongs to the ExbD/TolR family.</text>
</comment>
<dbReference type="PANTHER" id="PTHR30558:SF12">
    <property type="entry name" value="BIOPOLYMER TRANSPORT PROTEIN EXBD"/>
    <property type="match status" value="1"/>
</dbReference>
<evidence type="ECO:0000256" key="13">
    <source>
        <dbReference type="SAM" id="Phobius"/>
    </source>
</evidence>
<keyword evidence="6" id="KW-1003">Cell membrane</keyword>
<reference evidence="14 15" key="1">
    <citation type="submission" date="2018-09" db="EMBL/GenBank/DDBJ databases">
        <authorList>
            <person name="Zhu H."/>
        </authorList>
    </citation>
    <scope>NUCLEOTIDE SEQUENCE [LARGE SCALE GENOMIC DNA]</scope>
    <source>
        <strain evidence="14 15">K2R01-6</strain>
    </source>
</reference>
<feature type="transmembrane region" description="Helical" evidence="13">
    <location>
        <begin position="12"/>
        <end position="29"/>
    </location>
</feature>
<evidence type="ECO:0000256" key="2">
    <source>
        <dbReference type="ARBA" id="ARBA00004249"/>
    </source>
</evidence>
<comment type="subcellular location">
    <subcellularLocation>
        <location evidence="2">Cell inner membrane</location>
        <topology evidence="2">Single-pass type II membrane protein</topology>
    </subcellularLocation>
    <subcellularLocation>
        <location evidence="12">Cell membrane</location>
        <topology evidence="12">Single-pass type II membrane protein</topology>
    </subcellularLocation>
</comment>
<evidence type="ECO:0000256" key="1">
    <source>
        <dbReference type="ARBA" id="ARBA00003540"/>
    </source>
</evidence>
<dbReference type="Pfam" id="PF02472">
    <property type="entry name" value="ExbD"/>
    <property type="match status" value="1"/>
</dbReference>
<evidence type="ECO:0000256" key="9">
    <source>
        <dbReference type="ARBA" id="ARBA00022927"/>
    </source>
</evidence>
<dbReference type="PANTHER" id="PTHR30558">
    <property type="entry name" value="EXBD MEMBRANE COMPONENT OF PMF-DRIVEN MACROMOLECULE IMPORT SYSTEM"/>
    <property type="match status" value="1"/>
</dbReference>
<evidence type="ECO:0000313" key="15">
    <source>
        <dbReference type="Proteomes" id="UP000286100"/>
    </source>
</evidence>
<gene>
    <name evidence="14" type="ORF">D3876_06485</name>
</gene>
<evidence type="ECO:0000256" key="4">
    <source>
        <dbReference type="ARBA" id="ARBA00011471"/>
    </source>
</evidence>
<dbReference type="OrthoDB" id="7573672at2"/>
<keyword evidence="7" id="KW-0997">Cell inner membrane</keyword>
<accession>A0A418WSQ3</accession>
<evidence type="ECO:0000256" key="12">
    <source>
        <dbReference type="RuleBase" id="RU003879"/>
    </source>
</evidence>
<comment type="subunit">
    <text evidence="4">The accessory proteins ExbB and ExbD seem to form a complex with TonB.</text>
</comment>
<keyword evidence="9 12" id="KW-0653">Protein transport</keyword>
<dbReference type="GO" id="GO:0005886">
    <property type="term" value="C:plasma membrane"/>
    <property type="evidence" value="ECO:0007669"/>
    <property type="project" value="UniProtKB-SubCell"/>
</dbReference>
<evidence type="ECO:0000256" key="11">
    <source>
        <dbReference type="ARBA" id="ARBA00023136"/>
    </source>
</evidence>
<comment type="caution">
    <text evidence="14">The sequence shown here is derived from an EMBL/GenBank/DDBJ whole genome shotgun (WGS) entry which is preliminary data.</text>
</comment>
<sequence length="129" mass="13931">MKDLNTTPLIDVMLVLLVMFIMVIPIQLHKVPVELPSGKGTDAARPIHRLEITAGNTLLWDGQPVSEAALPARLSALTRDPAGPVLHVAADGAARYEIFDRTLATVKQAGITRLGMVGNERYLDSLGPR</sequence>
<keyword evidence="8 12" id="KW-0812">Transmembrane</keyword>
<evidence type="ECO:0000313" key="14">
    <source>
        <dbReference type="EMBL" id="RJF94294.1"/>
    </source>
</evidence>
<dbReference type="InterPro" id="IPR003400">
    <property type="entry name" value="ExbD"/>
</dbReference>
<dbReference type="GO" id="GO:0015031">
    <property type="term" value="P:protein transport"/>
    <property type="evidence" value="ECO:0007669"/>
    <property type="project" value="UniProtKB-KW"/>
</dbReference>
<organism evidence="14 15">
    <name type="scientific">Sphingomonas cavernae</name>
    <dbReference type="NCBI Taxonomy" id="2320861"/>
    <lineage>
        <taxon>Bacteria</taxon>
        <taxon>Pseudomonadati</taxon>
        <taxon>Pseudomonadota</taxon>
        <taxon>Alphaproteobacteria</taxon>
        <taxon>Sphingomonadales</taxon>
        <taxon>Sphingomonadaceae</taxon>
        <taxon>Sphingomonas</taxon>
    </lineage>
</organism>
<evidence type="ECO:0000256" key="10">
    <source>
        <dbReference type="ARBA" id="ARBA00022989"/>
    </source>
</evidence>
<dbReference type="GO" id="GO:0022857">
    <property type="term" value="F:transmembrane transporter activity"/>
    <property type="evidence" value="ECO:0007669"/>
    <property type="project" value="InterPro"/>
</dbReference>
<name>A0A418WSQ3_9SPHN</name>
<evidence type="ECO:0000256" key="8">
    <source>
        <dbReference type="ARBA" id="ARBA00022692"/>
    </source>
</evidence>
<evidence type="ECO:0000256" key="5">
    <source>
        <dbReference type="ARBA" id="ARBA00022448"/>
    </source>
</evidence>
<evidence type="ECO:0000256" key="6">
    <source>
        <dbReference type="ARBA" id="ARBA00022475"/>
    </source>
</evidence>
<dbReference type="EMBL" id="QYUM01000002">
    <property type="protein sequence ID" value="RJF94294.1"/>
    <property type="molecule type" value="Genomic_DNA"/>
</dbReference>
<proteinExistence type="inferred from homology"/>
<evidence type="ECO:0000256" key="7">
    <source>
        <dbReference type="ARBA" id="ARBA00022519"/>
    </source>
</evidence>